<protein>
    <submittedName>
        <fullName evidence="4">Uncharacterized protein</fullName>
    </submittedName>
</protein>
<name>A0A450W348_9GAMM</name>
<dbReference type="EMBL" id="CAADFA010000017">
    <property type="protein sequence ID" value="VFJ44866.1"/>
    <property type="molecule type" value="Genomic_DNA"/>
</dbReference>
<evidence type="ECO:0000313" key="2">
    <source>
        <dbReference type="EMBL" id="VFJ44866.1"/>
    </source>
</evidence>
<organism evidence="4">
    <name type="scientific">Candidatus Kentrum sp. FM</name>
    <dbReference type="NCBI Taxonomy" id="2126340"/>
    <lineage>
        <taxon>Bacteria</taxon>
        <taxon>Pseudomonadati</taxon>
        <taxon>Pseudomonadota</taxon>
        <taxon>Gammaproteobacteria</taxon>
        <taxon>Candidatus Kentrum</taxon>
    </lineage>
</organism>
<sequence length="83" mass="9502">MITSPILEEKYRVQKKLAEEAGYDVRKYAELCRKIVAETEAEYGLKFKYGQREGGYLEPLVPRPEGGKQEDGGHRREGVGDQR</sequence>
<feature type="compositionally biased region" description="Basic and acidic residues" evidence="1">
    <location>
        <begin position="65"/>
        <end position="83"/>
    </location>
</feature>
<evidence type="ECO:0000313" key="3">
    <source>
        <dbReference type="EMBL" id="VFJ61214.1"/>
    </source>
</evidence>
<feature type="region of interest" description="Disordered" evidence="1">
    <location>
        <begin position="55"/>
        <end position="83"/>
    </location>
</feature>
<gene>
    <name evidence="3" type="ORF">BECKFM1743A_GA0114220_102806</name>
    <name evidence="4" type="ORF">BECKFM1743B_GA0114221_101826</name>
    <name evidence="2" type="ORF">BECKFM1743C_GA0114222_100176</name>
</gene>
<evidence type="ECO:0000256" key="1">
    <source>
        <dbReference type="SAM" id="MobiDB-lite"/>
    </source>
</evidence>
<accession>A0A450W348</accession>
<evidence type="ECO:0000313" key="4">
    <source>
        <dbReference type="EMBL" id="VFK11439.1"/>
    </source>
</evidence>
<dbReference type="AlphaFoldDB" id="A0A450W348"/>
<proteinExistence type="predicted"/>
<dbReference type="EMBL" id="CAADFL010000182">
    <property type="protein sequence ID" value="VFK11439.1"/>
    <property type="molecule type" value="Genomic_DNA"/>
</dbReference>
<dbReference type="EMBL" id="CAADEZ010000280">
    <property type="protein sequence ID" value="VFJ61214.1"/>
    <property type="molecule type" value="Genomic_DNA"/>
</dbReference>
<reference evidence="4" key="1">
    <citation type="submission" date="2019-02" db="EMBL/GenBank/DDBJ databases">
        <authorList>
            <person name="Gruber-Vodicka R. H."/>
            <person name="Seah K. B. B."/>
        </authorList>
    </citation>
    <scope>NUCLEOTIDE SEQUENCE</scope>
    <source>
        <strain evidence="3">BECK_BZ163</strain>
        <strain evidence="4">BECK_BZ164</strain>
        <strain evidence="2">BECK_BZ165</strain>
    </source>
</reference>